<evidence type="ECO:0000256" key="1">
    <source>
        <dbReference type="ARBA" id="ARBA00006484"/>
    </source>
</evidence>
<dbReference type="GO" id="GO:0016491">
    <property type="term" value="F:oxidoreductase activity"/>
    <property type="evidence" value="ECO:0007669"/>
    <property type="project" value="UniProtKB-KW"/>
</dbReference>
<dbReference type="AlphaFoldDB" id="A0A841HEC3"/>
<protein>
    <submittedName>
        <fullName evidence="3">NAD(P)-dependent dehydrogenase (Short-subunit alcohol dehydrogenase family)</fullName>
    </submittedName>
</protein>
<reference evidence="3 4" key="1">
    <citation type="submission" date="2020-08" db="EMBL/GenBank/DDBJ databases">
        <title>Genomic Encyclopedia of Type Strains, Phase IV (KMG-IV): sequencing the most valuable type-strain genomes for metagenomic binning, comparative biology and taxonomic classification.</title>
        <authorList>
            <person name="Goeker M."/>
        </authorList>
    </citation>
    <scope>NUCLEOTIDE SEQUENCE [LARGE SCALE GENOMIC DNA]</scope>
    <source>
        <strain evidence="3 4">DSM 26723</strain>
    </source>
</reference>
<dbReference type="PROSITE" id="PS00061">
    <property type="entry name" value="ADH_SHORT"/>
    <property type="match status" value="1"/>
</dbReference>
<dbReference type="PANTHER" id="PTHR43639:SF1">
    <property type="entry name" value="SHORT-CHAIN DEHYDROGENASE_REDUCTASE FAMILY PROTEIN"/>
    <property type="match status" value="1"/>
</dbReference>
<dbReference type="CDD" id="cd05233">
    <property type="entry name" value="SDR_c"/>
    <property type="match status" value="1"/>
</dbReference>
<dbReference type="InterPro" id="IPR020904">
    <property type="entry name" value="Sc_DH/Rdtase_CS"/>
</dbReference>
<dbReference type="PRINTS" id="PR00081">
    <property type="entry name" value="GDHRDH"/>
</dbReference>
<keyword evidence="4" id="KW-1185">Reference proteome</keyword>
<keyword evidence="2" id="KW-0560">Oxidoreductase</keyword>
<dbReference type="Gene3D" id="3.40.50.720">
    <property type="entry name" value="NAD(P)-binding Rossmann-like Domain"/>
    <property type="match status" value="1"/>
</dbReference>
<dbReference type="Pfam" id="PF13561">
    <property type="entry name" value="adh_short_C2"/>
    <property type="match status" value="1"/>
</dbReference>
<dbReference type="InterPro" id="IPR002347">
    <property type="entry name" value="SDR_fam"/>
</dbReference>
<dbReference type="Proteomes" id="UP000588068">
    <property type="component" value="Unassembled WGS sequence"/>
</dbReference>
<name>A0A841HEC3_9GAMM</name>
<evidence type="ECO:0000313" key="4">
    <source>
        <dbReference type="Proteomes" id="UP000588068"/>
    </source>
</evidence>
<comment type="similarity">
    <text evidence="1">Belongs to the short-chain dehydrogenases/reductases (SDR) family.</text>
</comment>
<dbReference type="SUPFAM" id="SSF51735">
    <property type="entry name" value="NAD(P)-binding Rossmann-fold domains"/>
    <property type="match status" value="1"/>
</dbReference>
<evidence type="ECO:0000313" key="3">
    <source>
        <dbReference type="EMBL" id="MBB6091197.1"/>
    </source>
</evidence>
<dbReference type="FunFam" id="3.40.50.720:FF:000084">
    <property type="entry name" value="Short-chain dehydrogenase reductase"/>
    <property type="match status" value="1"/>
</dbReference>
<gene>
    <name evidence="3" type="ORF">HNQ60_000043</name>
</gene>
<dbReference type="RefSeq" id="WP_221303945.1">
    <property type="nucleotide sequence ID" value="NZ_JACHHZ010000001.1"/>
</dbReference>
<organism evidence="3 4">
    <name type="scientific">Povalibacter uvarum</name>
    <dbReference type="NCBI Taxonomy" id="732238"/>
    <lineage>
        <taxon>Bacteria</taxon>
        <taxon>Pseudomonadati</taxon>
        <taxon>Pseudomonadota</taxon>
        <taxon>Gammaproteobacteria</taxon>
        <taxon>Steroidobacterales</taxon>
        <taxon>Steroidobacteraceae</taxon>
        <taxon>Povalibacter</taxon>
    </lineage>
</organism>
<comment type="caution">
    <text evidence="3">The sequence shown here is derived from an EMBL/GenBank/DDBJ whole genome shotgun (WGS) entry which is preliminary data.</text>
</comment>
<dbReference type="InterPro" id="IPR036291">
    <property type="entry name" value="NAD(P)-bd_dom_sf"/>
</dbReference>
<dbReference type="EMBL" id="JACHHZ010000001">
    <property type="protein sequence ID" value="MBB6091197.1"/>
    <property type="molecule type" value="Genomic_DNA"/>
</dbReference>
<proteinExistence type="inferred from homology"/>
<dbReference type="PRINTS" id="PR00080">
    <property type="entry name" value="SDRFAMILY"/>
</dbReference>
<sequence length="258" mass="28012">MRTFAAPSRLAVVTGGTTGIGYETVVALARRGWDVAVSYIDGEDAAKAVADRVEAEARRSWVARCDAGIQCEVERFFDDVAEHFGRAPDLLINNAAVQTWSSLLELDEARWDLVLRTNLKGCFLNTQKAARLMIAARQPGAIINIGSGCSKVAFPNLVDYSASKAGIAQLTRLAAIELGPHGITVNCVAPGAIEVERTRHEAPDYVQRWSSVTPMRRVGRPADVINAILFLASEESNFITGQTLHVDGGVFTQPNWPY</sequence>
<accession>A0A841HEC3</accession>
<dbReference type="PANTHER" id="PTHR43639">
    <property type="entry name" value="OXIDOREDUCTASE, SHORT-CHAIN DEHYDROGENASE/REDUCTASE FAMILY (AFU_ORTHOLOGUE AFUA_5G02870)"/>
    <property type="match status" value="1"/>
</dbReference>
<evidence type="ECO:0000256" key="2">
    <source>
        <dbReference type="ARBA" id="ARBA00023002"/>
    </source>
</evidence>